<evidence type="ECO:0000256" key="2">
    <source>
        <dbReference type="RuleBase" id="RU003876"/>
    </source>
</evidence>
<dbReference type="AlphaFoldDB" id="A0A4P9XW36"/>
<dbReference type="PANTHER" id="PTHR11875">
    <property type="entry name" value="TESTIS-SPECIFIC Y-ENCODED PROTEIN"/>
    <property type="match status" value="1"/>
</dbReference>
<name>A0A4P9XW36_9FUNG</name>
<dbReference type="SUPFAM" id="SSF143113">
    <property type="entry name" value="NAP-like"/>
    <property type="match status" value="1"/>
</dbReference>
<protein>
    <recommendedName>
        <fullName evidence="6">Nucleosome assembly protein</fullName>
    </recommendedName>
</protein>
<organism evidence="4 5">
    <name type="scientific">Thamnocephalis sphaerospora</name>
    <dbReference type="NCBI Taxonomy" id="78915"/>
    <lineage>
        <taxon>Eukaryota</taxon>
        <taxon>Fungi</taxon>
        <taxon>Fungi incertae sedis</taxon>
        <taxon>Zoopagomycota</taxon>
        <taxon>Zoopagomycotina</taxon>
        <taxon>Zoopagomycetes</taxon>
        <taxon>Zoopagales</taxon>
        <taxon>Sigmoideomycetaceae</taxon>
        <taxon>Thamnocephalis</taxon>
    </lineage>
</organism>
<dbReference type="GO" id="GO:0005634">
    <property type="term" value="C:nucleus"/>
    <property type="evidence" value="ECO:0007669"/>
    <property type="project" value="InterPro"/>
</dbReference>
<sequence length="229" mass="26273">MSNEAKFEEIFTEAAALDEKLSAIEERYEEEQLKLFGKYELEKASLYKERAAILGKIDNFWSILLEYTSASGDLLLPSEHEVLSCLVDISVERDAAEPANFKIIYKFSENEFFTDAEITKEYKLVDGKYTTSKAAISWKQGKSLVVKEDDAEMDDDEEGMMLGFFTWLESEEDKLQAGLQFANEIYPNAVSIFQTTLHDEDDDESDLDEEDIEESEDEEKAQASKKRKK</sequence>
<comment type="similarity">
    <text evidence="1 2">Belongs to the nucleosome assembly protein (NAP) family.</text>
</comment>
<dbReference type="STRING" id="78915.A0A4P9XW36"/>
<gene>
    <name evidence="4" type="ORF">THASP1DRAFT_27698</name>
</gene>
<feature type="region of interest" description="Disordered" evidence="3">
    <location>
        <begin position="195"/>
        <end position="229"/>
    </location>
</feature>
<dbReference type="Pfam" id="PF00956">
    <property type="entry name" value="NAP"/>
    <property type="match status" value="1"/>
</dbReference>
<reference evidence="5" key="1">
    <citation type="journal article" date="2018" name="Nat. Microbiol.">
        <title>Leveraging single-cell genomics to expand the fungal tree of life.</title>
        <authorList>
            <person name="Ahrendt S.R."/>
            <person name="Quandt C.A."/>
            <person name="Ciobanu D."/>
            <person name="Clum A."/>
            <person name="Salamov A."/>
            <person name="Andreopoulos B."/>
            <person name="Cheng J.F."/>
            <person name="Woyke T."/>
            <person name="Pelin A."/>
            <person name="Henrissat B."/>
            <person name="Reynolds N.K."/>
            <person name="Benny G.L."/>
            <person name="Smith M.E."/>
            <person name="James T.Y."/>
            <person name="Grigoriev I.V."/>
        </authorList>
    </citation>
    <scope>NUCLEOTIDE SEQUENCE [LARGE SCALE GENOMIC DNA]</scope>
    <source>
        <strain evidence="5">RSA 1356</strain>
    </source>
</reference>
<dbReference type="EMBL" id="KZ992449">
    <property type="protein sequence ID" value="RKP10514.1"/>
    <property type="molecule type" value="Genomic_DNA"/>
</dbReference>
<accession>A0A4P9XW36</accession>
<evidence type="ECO:0008006" key="6">
    <source>
        <dbReference type="Google" id="ProtNLM"/>
    </source>
</evidence>
<keyword evidence="5" id="KW-1185">Reference proteome</keyword>
<dbReference type="GO" id="GO:0006334">
    <property type="term" value="P:nucleosome assembly"/>
    <property type="evidence" value="ECO:0007669"/>
    <property type="project" value="InterPro"/>
</dbReference>
<proteinExistence type="inferred from homology"/>
<dbReference type="OrthoDB" id="19419at2759"/>
<dbReference type="InterPro" id="IPR002164">
    <property type="entry name" value="NAP_family"/>
</dbReference>
<feature type="compositionally biased region" description="Acidic residues" evidence="3">
    <location>
        <begin position="199"/>
        <end position="219"/>
    </location>
</feature>
<evidence type="ECO:0000313" key="4">
    <source>
        <dbReference type="EMBL" id="RKP10514.1"/>
    </source>
</evidence>
<evidence type="ECO:0000256" key="1">
    <source>
        <dbReference type="ARBA" id="ARBA00009947"/>
    </source>
</evidence>
<dbReference type="Proteomes" id="UP000271241">
    <property type="component" value="Unassembled WGS sequence"/>
</dbReference>
<evidence type="ECO:0000256" key="3">
    <source>
        <dbReference type="SAM" id="MobiDB-lite"/>
    </source>
</evidence>
<dbReference type="InterPro" id="IPR037231">
    <property type="entry name" value="NAP-like_sf"/>
</dbReference>
<dbReference type="Gene3D" id="3.30.1120.90">
    <property type="entry name" value="Nucleosome assembly protein"/>
    <property type="match status" value="1"/>
</dbReference>
<evidence type="ECO:0000313" key="5">
    <source>
        <dbReference type="Proteomes" id="UP000271241"/>
    </source>
</evidence>